<dbReference type="InterPro" id="IPR050309">
    <property type="entry name" value="Type-B_Carboxylest/Lipase"/>
</dbReference>
<accession>A0A8J2KN27</accession>
<feature type="non-terminal residue" evidence="3">
    <location>
        <position position="238"/>
    </location>
</feature>
<organism evidence="3 4">
    <name type="scientific">Allacma fusca</name>
    <dbReference type="NCBI Taxonomy" id="39272"/>
    <lineage>
        <taxon>Eukaryota</taxon>
        <taxon>Metazoa</taxon>
        <taxon>Ecdysozoa</taxon>
        <taxon>Arthropoda</taxon>
        <taxon>Hexapoda</taxon>
        <taxon>Collembola</taxon>
        <taxon>Symphypleona</taxon>
        <taxon>Sminthuridae</taxon>
        <taxon>Allacma</taxon>
    </lineage>
</organism>
<name>A0A8J2KN27_9HEXA</name>
<dbReference type="PANTHER" id="PTHR11559">
    <property type="entry name" value="CARBOXYLESTERASE"/>
    <property type="match status" value="1"/>
</dbReference>
<evidence type="ECO:0000256" key="1">
    <source>
        <dbReference type="ARBA" id="ARBA00023180"/>
    </source>
</evidence>
<comment type="caution">
    <text evidence="3">The sequence shown here is derived from an EMBL/GenBank/DDBJ whole genome shotgun (WGS) entry which is preliminary data.</text>
</comment>
<feature type="non-terminal residue" evidence="3">
    <location>
        <position position="1"/>
    </location>
</feature>
<proteinExistence type="predicted"/>
<protein>
    <recommendedName>
        <fullName evidence="2">Carboxylesterase type B domain-containing protein</fullName>
    </recommendedName>
</protein>
<dbReference type="Proteomes" id="UP000708208">
    <property type="component" value="Unassembled WGS sequence"/>
</dbReference>
<keyword evidence="4" id="KW-1185">Reference proteome</keyword>
<dbReference type="EMBL" id="CAJVCH010396086">
    <property type="protein sequence ID" value="CAG7817505.1"/>
    <property type="molecule type" value="Genomic_DNA"/>
</dbReference>
<evidence type="ECO:0000313" key="3">
    <source>
        <dbReference type="EMBL" id="CAG7817505.1"/>
    </source>
</evidence>
<dbReference type="Pfam" id="PF00135">
    <property type="entry name" value="COesterase"/>
    <property type="match status" value="1"/>
</dbReference>
<dbReference type="InterPro" id="IPR002018">
    <property type="entry name" value="CarbesteraseB"/>
</dbReference>
<evidence type="ECO:0000259" key="2">
    <source>
        <dbReference type="Pfam" id="PF00135"/>
    </source>
</evidence>
<dbReference type="AlphaFoldDB" id="A0A8J2KN27"/>
<sequence>GVNADEGLLTSLLFYNSHQKLESFERNWDNCILWTFGIPKETPNAEVLSAKIKDIYFPKDSDLTVDQKLQQFTKLFSDAQFNLHVSHSISVQRQFSPVYPYYFSRRGGPSLSVFLDMLMKRSSLAIKLLKFFATNLYNKLTGNKPMDYGVCHGDDLAMLFVVDKLFNVEKDPNSADYIFSKAMVKLWADFATDETSMTFQGVNFPALGPNKDLQYFEISDSPKLIKEPFRDRTDILKS</sequence>
<reference evidence="3" key="1">
    <citation type="submission" date="2021-06" db="EMBL/GenBank/DDBJ databases">
        <authorList>
            <person name="Hodson N. C."/>
            <person name="Mongue J. A."/>
            <person name="Jaron S. K."/>
        </authorList>
    </citation>
    <scope>NUCLEOTIDE SEQUENCE</scope>
</reference>
<keyword evidence="1" id="KW-0325">Glycoprotein</keyword>
<feature type="domain" description="Carboxylesterase type B" evidence="2">
    <location>
        <begin position="1"/>
        <end position="227"/>
    </location>
</feature>
<gene>
    <name evidence="3" type="ORF">AFUS01_LOCUS28070</name>
</gene>
<evidence type="ECO:0000313" key="4">
    <source>
        <dbReference type="Proteomes" id="UP000708208"/>
    </source>
</evidence>